<sequence>MVEQARASRRAGRDHDRSLLLRGAAVVVAAGLALAGCGTVMPGAVVGDRVAGGTVSASAEGVGAGVTDDAVKVVFVGTDLEGVKKVTGFKTADAGDPEAQVAALEEWVNANGGIGGRTLDAVFKMYDATEDSPAAEEQFCNQITQDDRAFAVVLTGQLQSNARPCYAKRQTLILDATLVATDKQAYQEMAPYLWSPAYPEYDGTVRALIDTLDEKGFFEGRDRVGLVADDTPINRRVVEGLATSMLKELGVTPEVGWVDTTDLGSLFQGNEQAAVTFRSEGLDRVMFLGGARLASIFATVARTQEFDATYAISSFDSPGFFVNNPDTVPPEVLQGMVGISFNPSGDVSDAQLPFPRQGPEQECMDIYADAGITFDSRESARVALPYCDAARILQAGAADLTDNLNASAWGAAVQGLGDSFVPATGFAGGVATDSYSASGAYRVMAFDDTCGCFQYEGEDVALPRP</sequence>
<evidence type="ECO:0000313" key="3">
    <source>
        <dbReference type="Proteomes" id="UP000618818"/>
    </source>
</evidence>
<keyword evidence="1" id="KW-1133">Transmembrane helix</keyword>
<evidence type="ECO:0008006" key="4">
    <source>
        <dbReference type="Google" id="ProtNLM"/>
    </source>
</evidence>
<keyword evidence="3" id="KW-1185">Reference proteome</keyword>
<organism evidence="2 3">
    <name type="scientific">Nocardioides cavernae</name>
    <dbReference type="NCBI Taxonomy" id="1921566"/>
    <lineage>
        <taxon>Bacteria</taxon>
        <taxon>Bacillati</taxon>
        <taxon>Actinomycetota</taxon>
        <taxon>Actinomycetes</taxon>
        <taxon>Propionibacteriales</taxon>
        <taxon>Nocardioidaceae</taxon>
        <taxon>Nocardioides</taxon>
    </lineage>
</organism>
<keyword evidence="1" id="KW-0472">Membrane</keyword>
<reference evidence="2 3" key="1">
    <citation type="submission" date="2020-09" db="EMBL/GenBank/DDBJ databases">
        <title>novel species in genus Nocardioides.</title>
        <authorList>
            <person name="Zhang G."/>
        </authorList>
    </citation>
    <scope>NUCLEOTIDE SEQUENCE [LARGE SCALE GENOMIC DNA]</scope>
    <source>
        <strain evidence="2 3">KCTC 39551</strain>
    </source>
</reference>
<name>A0ABR8NG77_9ACTN</name>
<dbReference type="InterPro" id="IPR028082">
    <property type="entry name" value="Peripla_BP_I"/>
</dbReference>
<evidence type="ECO:0000313" key="2">
    <source>
        <dbReference type="EMBL" id="MBD3926746.1"/>
    </source>
</evidence>
<dbReference type="Proteomes" id="UP000618818">
    <property type="component" value="Unassembled WGS sequence"/>
</dbReference>
<feature type="transmembrane region" description="Helical" evidence="1">
    <location>
        <begin position="20"/>
        <end position="41"/>
    </location>
</feature>
<evidence type="ECO:0000256" key="1">
    <source>
        <dbReference type="SAM" id="Phobius"/>
    </source>
</evidence>
<keyword evidence="1" id="KW-0812">Transmembrane</keyword>
<proteinExistence type="predicted"/>
<dbReference type="Gene3D" id="3.40.50.2300">
    <property type="match status" value="2"/>
</dbReference>
<protein>
    <recommendedName>
        <fullName evidence="4">ABC transporter substrate-binding protein</fullName>
    </recommendedName>
</protein>
<dbReference type="EMBL" id="JACXYZ010000003">
    <property type="protein sequence ID" value="MBD3926746.1"/>
    <property type="molecule type" value="Genomic_DNA"/>
</dbReference>
<dbReference type="SUPFAM" id="SSF53822">
    <property type="entry name" value="Periplasmic binding protein-like I"/>
    <property type="match status" value="1"/>
</dbReference>
<gene>
    <name evidence="2" type="ORF">IEZ26_19155</name>
</gene>
<dbReference type="RefSeq" id="WP_191196585.1">
    <property type="nucleotide sequence ID" value="NZ_JACXYZ010000003.1"/>
</dbReference>
<accession>A0ABR8NG77</accession>
<comment type="caution">
    <text evidence="2">The sequence shown here is derived from an EMBL/GenBank/DDBJ whole genome shotgun (WGS) entry which is preliminary data.</text>
</comment>